<name>A0ABV5KXV5_9BACL</name>
<dbReference type="SUPFAM" id="SSF55961">
    <property type="entry name" value="Bet v1-like"/>
    <property type="match status" value="1"/>
</dbReference>
<dbReference type="EMBL" id="JBHMDO010000038">
    <property type="protein sequence ID" value="MFB9328897.1"/>
    <property type="molecule type" value="Genomic_DNA"/>
</dbReference>
<gene>
    <name evidence="1" type="ORF">ACFFSY_23425</name>
</gene>
<accession>A0ABV5KXV5</accession>
<evidence type="ECO:0000313" key="1">
    <source>
        <dbReference type="EMBL" id="MFB9328897.1"/>
    </source>
</evidence>
<dbReference type="Gene3D" id="3.30.530.20">
    <property type="match status" value="1"/>
</dbReference>
<reference evidence="1 2" key="1">
    <citation type="submission" date="2024-09" db="EMBL/GenBank/DDBJ databases">
        <authorList>
            <person name="Sun Q."/>
            <person name="Mori K."/>
        </authorList>
    </citation>
    <scope>NUCLEOTIDE SEQUENCE [LARGE SCALE GENOMIC DNA]</scope>
    <source>
        <strain evidence="1 2">TISTR 2452</strain>
    </source>
</reference>
<protein>
    <submittedName>
        <fullName evidence="1">SRPBCC family protein</fullName>
    </submittedName>
</protein>
<organism evidence="1 2">
    <name type="scientific">Paenibacillus aurantiacus</name>
    <dbReference type="NCBI Taxonomy" id="1936118"/>
    <lineage>
        <taxon>Bacteria</taxon>
        <taxon>Bacillati</taxon>
        <taxon>Bacillota</taxon>
        <taxon>Bacilli</taxon>
        <taxon>Bacillales</taxon>
        <taxon>Paenibacillaceae</taxon>
        <taxon>Paenibacillus</taxon>
    </lineage>
</organism>
<proteinExistence type="predicted"/>
<sequence length="138" mass="15470">MPTIRKEILIDASPEQVWDAVSDVGAVHHRLVPVYTLDTRMDGHERTLIFPQGGKAREYIVSIDDAERRMAYAVVEGSMPLLHHHASFQVFSNDQTSSKLVWITDFLPAELSAEIQARLDRGAQVMKATIEAEARRGS</sequence>
<dbReference type="Proteomes" id="UP001589747">
    <property type="component" value="Unassembled WGS sequence"/>
</dbReference>
<dbReference type="InterPro" id="IPR023393">
    <property type="entry name" value="START-like_dom_sf"/>
</dbReference>
<keyword evidence="2" id="KW-1185">Reference proteome</keyword>
<evidence type="ECO:0000313" key="2">
    <source>
        <dbReference type="Proteomes" id="UP001589747"/>
    </source>
</evidence>
<dbReference type="InterPro" id="IPR019587">
    <property type="entry name" value="Polyketide_cyclase/dehydratase"/>
</dbReference>
<dbReference type="Pfam" id="PF10604">
    <property type="entry name" value="Polyketide_cyc2"/>
    <property type="match status" value="1"/>
</dbReference>
<comment type="caution">
    <text evidence="1">The sequence shown here is derived from an EMBL/GenBank/DDBJ whole genome shotgun (WGS) entry which is preliminary data.</text>
</comment>
<dbReference type="CDD" id="cd07821">
    <property type="entry name" value="PYR_PYL_RCAR_like"/>
    <property type="match status" value="1"/>
</dbReference>
<dbReference type="RefSeq" id="WP_377498648.1">
    <property type="nucleotide sequence ID" value="NZ_JBHMDO010000038.1"/>
</dbReference>